<dbReference type="OrthoDB" id="9950014at2"/>
<dbReference type="Proteomes" id="UP000321113">
    <property type="component" value="Unassembled WGS sequence"/>
</dbReference>
<evidence type="ECO:0000313" key="4">
    <source>
        <dbReference type="Proteomes" id="UP000321113"/>
    </source>
</evidence>
<dbReference type="AlphaFoldDB" id="A0A511QN58"/>
<feature type="transmembrane region" description="Helical" evidence="2">
    <location>
        <begin position="22"/>
        <end position="41"/>
    </location>
</feature>
<gene>
    <name evidence="3" type="ORF">VSU01S_10090</name>
</gene>
<dbReference type="EMBL" id="BJXK01000003">
    <property type="protein sequence ID" value="GEM78764.1"/>
    <property type="molecule type" value="Genomic_DNA"/>
</dbReference>
<evidence type="ECO:0000256" key="2">
    <source>
        <dbReference type="SAM" id="Phobius"/>
    </source>
</evidence>
<proteinExistence type="predicted"/>
<organism evidence="3 4">
    <name type="scientific">Vibrio superstes NBRC 103154</name>
    <dbReference type="NCBI Taxonomy" id="1219062"/>
    <lineage>
        <taxon>Bacteria</taxon>
        <taxon>Pseudomonadati</taxon>
        <taxon>Pseudomonadota</taxon>
        <taxon>Gammaproteobacteria</taxon>
        <taxon>Vibrionales</taxon>
        <taxon>Vibrionaceae</taxon>
        <taxon>Vibrio</taxon>
    </lineage>
</organism>
<keyword evidence="2" id="KW-0472">Membrane</keyword>
<evidence type="ECO:0000313" key="3">
    <source>
        <dbReference type="EMBL" id="GEM78764.1"/>
    </source>
</evidence>
<keyword evidence="2" id="KW-1133">Transmembrane helix</keyword>
<dbReference type="RefSeq" id="WP_119011184.1">
    <property type="nucleotide sequence ID" value="NZ_BJXK01000003.1"/>
</dbReference>
<feature type="transmembrane region" description="Helical" evidence="2">
    <location>
        <begin position="53"/>
        <end position="75"/>
    </location>
</feature>
<keyword evidence="4" id="KW-1185">Reference proteome</keyword>
<accession>A0A511QN58</accession>
<sequence>MSVDTQSVENITPEVVVNSPSLVSLLIVLAILTALFTFLAFKRKWEDVELKKIDIWWLSFAALALISQASGLRVLNSELDLKLAESNKKHAVMSYKRTVRSTENLSCHSIDEKDKPLCTRIASLAPLADQSNFPDDIKLTILLRDLDTNPPTIKNSNLKAKVEKIRSAYKRLGDRNKELKEWQEIRKLTATEFMYVNLTPWLFIVALSLRLAKAFKEVSLAKSKRNNKTEADNSEGEDSYIQNPTQTTYRAQTFLGNQLPKGSLNISITINDLPTKYT</sequence>
<reference evidence="3 4" key="1">
    <citation type="submission" date="2019-07" db="EMBL/GenBank/DDBJ databases">
        <title>Whole genome shotgun sequence of Vibrio superstes NBRC 103154.</title>
        <authorList>
            <person name="Hosoyama A."/>
            <person name="Uohara A."/>
            <person name="Ohji S."/>
            <person name="Ichikawa N."/>
        </authorList>
    </citation>
    <scope>NUCLEOTIDE SEQUENCE [LARGE SCALE GENOMIC DNA]</scope>
    <source>
        <strain evidence="3 4">NBRC 103154</strain>
    </source>
</reference>
<comment type="caution">
    <text evidence="3">The sequence shown here is derived from an EMBL/GenBank/DDBJ whole genome shotgun (WGS) entry which is preliminary data.</text>
</comment>
<protein>
    <submittedName>
        <fullName evidence="3">Uncharacterized protein</fullName>
    </submittedName>
</protein>
<evidence type="ECO:0000256" key="1">
    <source>
        <dbReference type="SAM" id="MobiDB-lite"/>
    </source>
</evidence>
<feature type="region of interest" description="Disordered" evidence="1">
    <location>
        <begin position="223"/>
        <end position="243"/>
    </location>
</feature>
<name>A0A511QN58_9VIBR</name>
<keyword evidence="2" id="KW-0812">Transmembrane</keyword>